<evidence type="ECO:0000313" key="1">
    <source>
        <dbReference type="EMBL" id="MCP2333918.1"/>
    </source>
</evidence>
<comment type="caution">
    <text evidence="1">The sequence shown here is derived from an EMBL/GenBank/DDBJ whole genome shotgun (WGS) entry which is preliminary data.</text>
</comment>
<dbReference type="EMBL" id="AUBJ02000001">
    <property type="protein sequence ID" value="MCP2333918.1"/>
    <property type="molecule type" value="Genomic_DNA"/>
</dbReference>
<keyword evidence="2" id="KW-1185">Reference proteome</keyword>
<name>A0ABT1JN23_ACTCY</name>
<evidence type="ECO:0000313" key="2">
    <source>
        <dbReference type="Proteomes" id="UP000791080"/>
    </source>
</evidence>
<organism evidence="1 2">
    <name type="scientific">Actinoalloteichus caeruleus DSM 43889</name>
    <dbReference type="NCBI Taxonomy" id="1120930"/>
    <lineage>
        <taxon>Bacteria</taxon>
        <taxon>Bacillati</taxon>
        <taxon>Actinomycetota</taxon>
        <taxon>Actinomycetes</taxon>
        <taxon>Pseudonocardiales</taxon>
        <taxon>Pseudonocardiaceae</taxon>
        <taxon>Actinoalloteichus</taxon>
        <taxon>Actinoalloteichus cyanogriseus</taxon>
    </lineage>
</organism>
<dbReference type="Proteomes" id="UP000791080">
    <property type="component" value="Unassembled WGS sequence"/>
</dbReference>
<reference evidence="1 2" key="1">
    <citation type="submission" date="2022-06" db="EMBL/GenBank/DDBJ databases">
        <title>Genomic Encyclopedia of Type Strains, Phase I: the one thousand microbial genomes (KMG-I) project.</title>
        <authorList>
            <person name="Kyrpides N."/>
        </authorList>
    </citation>
    <scope>NUCLEOTIDE SEQUENCE [LARGE SCALE GENOMIC DNA]</scope>
    <source>
        <strain evidence="1 2">DSM 43889</strain>
    </source>
</reference>
<protein>
    <submittedName>
        <fullName evidence="1">AAA domain-containing protein</fullName>
    </submittedName>
</protein>
<proteinExistence type="predicted"/>
<gene>
    <name evidence="1" type="ORF">G443_004188</name>
</gene>
<dbReference type="InterPro" id="IPR027417">
    <property type="entry name" value="P-loop_NTPase"/>
</dbReference>
<dbReference type="RefSeq" id="WP_035292172.1">
    <property type="nucleotide sequence ID" value="NZ_AUBJ02000001.1"/>
</dbReference>
<accession>A0ABT1JN23</accession>
<sequence length="272" mass="29828">MTPPVVWIGGPPGAGKSSVARLLARRHGLRVYASDTRTWEHRDRALRAGVPAALDFERLSVERRWSAPPEVLVARSLHHERGPMVVEDVRSLPPEPLTVVEGTIITPGVVGPDATAVWLLPDAAERRRRLRDRDLSRPVLRFYELLAERIEDEVHGRGAPVVHTGRGAPLRRVVPEVEERFAAALAAGPVVRDRAGRVSLLRLANLDVVRQHLAYLARPWTTGDATTMVAHFDCECGRRDCEALVGLAVADFPTGPAHLDPVLAAGHAPRRS</sequence>
<dbReference type="SUPFAM" id="SSF52540">
    <property type="entry name" value="P-loop containing nucleoside triphosphate hydrolases"/>
    <property type="match status" value="1"/>
</dbReference>
<dbReference type="Gene3D" id="3.40.50.300">
    <property type="entry name" value="P-loop containing nucleotide triphosphate hydrolases"/>
    <property type="match status" value="1"/>
</dbReference>